<dbReference type="Gene3D" id="1.20.140.70">
    <property type="entry name" value="Oligopeptidase f, N-terminal domain"/>
    <property type="match status" value="1"/>
</dbReference>
<evidence type="ECO:0000313" key="10">
    <source>
        <dbReference type="Proteomes" id="UP000095759"/>
    </source>
</evidence>
<dbReference type="SUPFAM" id="SSF55486">
    <property type="entry name" value="Metalloproteases ('zincins'), catalytic domain"/>
    <property type="match status" value="1"/>
</dbReference>
<dbReference type="AlphaFoldDB" id="A0A1E5NYM9"/>
<gene>
    <name evidence="9" type="ORF">AS594_38280</name>
</gene>
<feature type="domain" description="Oligopeptidase F N-terminal" evidence="8">
    <location>
        <begin position="123"/>
        <end position="190"/>
    </location>
</feature>
<evidence type="ECO:0000256" key="6">
    <source>
        <dbReference type="RuleBase" id="RU003435"/>
    </source>
</evidence>
<keyword evidence="4 6" id="KW-0862">Zinc</keyword>
<accession>A0A1E5NYM9</accession>
<organism evidence="9 10">
    <name type="scientific">Streptomyces agglomeratus</name>
    <dbReference type="NCBI Taxonomy" id="285458"/>
    <lineage>
        <taxon>Bacteria</taxon>
        <taxon>Bacillati</taxon>
        <taxon>Actinomycetota</taxon>
        <taxon>Actinomycetes</taxon>
        <taxon>Kitasatosporales</taxon>
        <taxon>Streptomycetaceae</taxon>
        <taxon>Streptomyces</taxon>
    </lineage>
</organism>
<evidence type="ECO:0000256" key="4">
    <source>
        <dbReference type="ARBA" id="ARBA00022833"/>
    </source>
</evidence>
<sequence length="609" mass="67551">METYKLDRLAPHGGGVSAQWDLSHLLPSSREPAVGVHSLLSLAEAAAGELAVHRGRVAAFSGAELVCFMQKLAEVRDLLGRARWYAALRLSEDVADDERLALDQCVNERATAVDSRLLFFDVEWAAVPAEVAEELLRTDSLDFCGHHLRRLRVNRPHLLPEAAERALAEKAVVGARAWEHLFDELVGAMEVADGTATQSLDSALSRMSSADRTERRRVADALTAAFVPQLRTRAFTYGTILRDAAIEDRLRGRSHWRARRNAENQVSEASVQALLDAVSSRYDLVRRWYRLKARLLGVQRLAHYDRSAPIGSASRAVSWQEARETVLDAYAAFSPQLERAARRFFVENWVDARTGPRRRQGASCEYTVPSVHPYVRVNWQGRAPDVLTLGHEIGHGVHGLLAAPCGIFHQHAPVTLAETAAVFGETLVLRRFEAMATLPAHQLDVLAASLDGAASIVFRQTALSRFEERAHRAARERGTLSADDFADFWIDTQSEMFGTSVDIDDDYRPWWSYISHFVGVPGYLYSYVFGHLLGLALHHRYIQGDTSIPALYVRLLEAGGSAAPNNLLHAVGIDTESGTVWNEGLDLIEQQLRAAEQMSSLVTDRSAAR</sequence>
<name>A0A1E5NYM9_9ACTN</name>
<evidence type="ECO:0000313" key="9">
    <source>
        <dbReference type="EMBL" id="OEJ21423.1"/>
    </source>
</evidence>
<protein>
    <recommendedName>
        <fullName evidence="11">Oligoendopeptidase</fullName>
    </recommendedName>
</protein>
<comment type="cofactor">
    <cofactor evidence="6">
        <name>Zn(2+)</name>
        <dbReference type="ChEBI" id="CHEBI:29105"/>
    </cofactor>
    <text evidence="6">Binds 1 zinc ion.</text>
</comment>
<evidence type="ECO:0000256" key="1">
    <source>
        <dbReference type="ARBA" id="ARBA00022670"/>
    </source>
</evidence>
<evidence type="ECO:0000256" key="2">
    <source>
        <dbReference type="ARBA" id="ARBA00022723"/>
    </source>
</evidence>
<proteinExistence type="inferred from homology"/>
<keyword evidence="3 6" id="KW-0378">Hydrolase</keyword>
<evidence type="ECO:0000256" key="5">
    <source>
        <dbReference type="ARBA" id="ARBA00023049"/>
    </source>
</evidence>
<dbReference type="GO" id="GO:0046872">
    <property type="term" value="F:metal ion binding"/>
    <property type="evidence" value="ECO:0007669"/>
    <property type="project" value="UniProtKB-UniRule"/>
</dbReference>
<comment type="caution">
    <text evidence="9">The sequence shown here is derived from an EMBL/GenBank/DDBJ whole genome shotgun (WGS) entry which is preliminary data.</text>
</comment>
<dbReference type="InterPro" id="IPR001567">
    <property type="entry name" value="Pept_M3A_M3B_dom"/>
</dbReference>
<evidence type="ECO:0000259" key="7">
    <source>
        <dbReference type="Pfam" id="PF01432"/>
    </source>
</evidence>
<feature type="domain" description="Peptidase M3A/M3B catalytic" evidence="7">
    <location>
        <begin position="207"/>
        <end position="584"/>
    </location>
</feature>
<comment type="similarity">
    <text evidence="6">Belongs to the peptidase M3 family.</text>
</comment>
<dbReference type="CDD" id="cd09610">
    <property type="entry name" value="M3B_PepF"/>
    <property type="match status" value="1"/>
</dbReference>
<keyword evidence="10" id="KW-1185">Reference proteome</keyword>
<dbReference type="Proteomes" id="UP000095759">
    <property type="component" value="Unassembled WGS sequence"/>
</dbReference>
<keyword evidence="2 6" id="KW-0479">Metal-binding</keyword>
<keyword evidence="5 6" id="KW-0482">Metalloprotease</keyword>
<reference evidence="9 10" key="1">
    <citation type="submission" date="2016-08" db="EMBL/GenBank/DDBJ databases">
        <title>Complete genome sequence of Streptomyces agglomeratus strain 6-3-2, a novel anti-MRSA actinomycete isolated from Wuli of Tebit, China.</title>
        <authorList>
            <person name="Chen X."/>
        </authorList>
    </citation>
    <scope>NUCLEOTIDE SEQUENCE [LARGE SCALE GENOMIC DNA]</scope>
    <source>
        <strain evidence="9 10">6-3-2</strain>
    </source>
</reference>
<evidence type="ECO:0000259" key="8">
    <source>
        <dbReference type="Pfam" id="PF08439"/>
    </source>
</evidence>
<dbReference type="InterPro" id="IPR042088">
    <property type="entry name" value="OligoPept_F_C"/>
</dbReference>
<evidence type="ECO:0000256" key="3">
    <source>
        <dbReference type="ARBA" id="ARBA00022801"/>
    </source>
</evidence>
<dbReference type="Pfam" id="PF08439">
    <property type="entry name" value="Peptidase_M3_N"/>
    <property type="match status" value="1"/>
</dbReference>
<dbReference type="GO" id="GO:0006508">
    <property type="term" value="P:proteolysis"/>
    <property type="evidence" value="ECO:0007669"/>
    <property type="project" value="UniProtKB-KW"/>
</dbReference>
<keyword evidence="1 6" id="KW-0645">Protease</keyword>
<dbReference type="Gene3D" id="1.10.1370.20">
    <property type="entry name" value="Oligoendopeptidase f, C-terminal domain"/>
    <property type="match status" value="1"/>
</dbReference>
<dbReference type="STRING" id="285458.BGM19_38560"/>
<dbReference type="Pfam" id="PF01432">
    <property type="entry name" value="Peptidase_M3"/>
    <property type="match status" value="1"/>
</dbReference>
<dbReference type="EMBL" id="MEHJ01000002">
    <property type="protein sequence ID" value="OEJ21423.1"/>
    <property type="molecule type" value="Genomic_DNA"/>
</dbReference>
<evidence type="ECO:0008006" key="11">
    <source>
        <dbReference type="Google" id="ProtNLM"/>
    </source>
</evidence>
<dbReference type="GO" id="GO:0004222">
    <property type="term" value="F:metalloendopeptidase activity"/>
    <property type="evidence" value="ECO:0007669"/>
    <property type="project" value="InterPro"/>
</dbReference>
<dbReference type="InterPro" id="IPR013647">
    <property type="entry name" value="OligopepF_N_dom"/>
</dbReference>